<name>A0A9P1IPM3_9PELO</name>
<comment type="caution">
    <text evidence="2">The sequence shown here is derived from an EMBL/GenBank/DDBJ whole genome shotgun (WGS) entry which is preliminary data.</text>
</comment>
<feature type="region of interest" description="Disordered" evidence="1">
    <location>
        <begin position="15"/>
        <end position="132"/>
    </location>
</feature>
<gene>
    <name evidence="2" type="ORF">CAMP_LOCUS12237</name>
</gene>
<feature type="compositionally biased region" description="Basic residues" evidence="1">
    <location>
        <begin position="86"/>
        <end position="97"/>
    </location>
</feature>
<accession>A0A9P1IPM3</accession>
<organism evidence="2 3">
    <name type="scientific">Caenorhabditis angaria</name>
    <dbReference type="NCBI Taxonomy" id="860376"/>
    <lineage>
        <taxon>Eukaryota</taxon>
        <taxon>Metazoa</taxon>
        <taxon>Ecdysozoa</taxon>
        <taxon>Nematoda</taxon>
        <taxon>Chromadorea</taxon>
        <taxon>Rhabditida</taxon>
        <taxon>Rhabditina</taxon>
        <taxon>Rhabditomorpha</taxon>
        <taxon>Rhabditoidea</taxon>
        <taxon>Rhabditidae</taxon>
        <taxon>Peloderinae</taxon>
        <taxon>Caenorhabditis</taxon>
    </lineage>
</organism>
<feature type="compositionally biased region" description="Polar residues" evidence="1">
    <location>
        <begin position="36"/>
        <end position="58"/>
    </location>
</feature>
<proteinExistence type="predicted"/>
<reference evidence="2" key="1">
    <citation type="submission" date="2022-11" db="EMBL/GenBank/DDBJ databases">
        <authorList>
            <person name="Kikuchi T."/>
        </authorList>
    </citation>
    <scope>NUCLEOTIDE SEQUENCE</scope>
    <source>
        <strain evidence="2">PS1010</strain>
    </source>
</reference>
<evidence type="ECO:0000256" key="1">
    <source>
        <dbReference type="SAM" id="MobiDB-lite"/>
    </source>
</evidence>
<dbReference type="EMBL" id="CANHGI010000004">
    <property type="protein sequence ID" value="CAI5449600.1"/>
    <property type="molecule type" value="Genomic_DNA"/>
</dbReference>
<dbReference type="AlphaFoldDB" id="A0A9P1IPM3"/>
<feature type="compositionally biased region" description="Basic and acidic residues" evidence="1">
    <location>
        <begin position="69"/>
        <end position="85"/>
    </location>
</feature>
<feature type="compositionally biased region" description="Low complexity" evidence="1">
    <location>
        <begin position="98"/>
        <end position="107"/>
    </location>
</feature>
<protein>
    <submittedName>
        <fullName evidence="2">Uncharacterized protein</fullName>
    </submittedName>
</protein>
<keyword evidence="3" id="KW-1185">Reference proteome</keyword>
<evidence type="ECO:0000313" key="3">
    <source>
        <dbReference type="Proteomes" id="UP001152747"/>
    </source>
</evidence>
<sequence>MNRVLPLLRPDDVQVESAIPSSNRPKRRTTAAAIDQTVNSTQNNTPAKVRQGSLSTNLRRYGSMEEPDLPTKKFDDSSSEDESKKSSKKTSPKKSSSRKPSLARALSPAFIDIQESDEQQLPKMTNPTTRKW</sequence>
<dbReference type="Proteomes" id="UP001152747">
    <property type="component" value="Unassembled WGS sequence"/>
</dbReference>
<evidence type="ECO:0000313" key="2">
    <source>
        <dbReference type="EMBL" id="CAI5449600.1"/>
    </source>
</evidence>
<feature type="compositionally biased region" description="Polar residues" evidence="1">
    <location>
        <begin position="122"/>
        <end position="132"/>
    </location>
</feature>